<dbReference type="GO" id="GO:0005737">
    <property type="term" value="C:cytoplasm"/>
    <property type="evidence" value="ECO:0007669"/>
    <property type="project" value="TreeGrafter"/>
</dbReference>
<dbReference type="InterPro" id="IPR027417">
    <property type="entry name" value="P-loop_NTPase"/>
</dbReference>
<evidence type="ECO:0000259" key="7">
    <source>
        <dbReference type="PROSITE" id="PS51903"/>
    </source>
</evidence>
<dbReference type="GO" id="GO:0016887">
    <property type="term" value="F:ATP hydrolysis activity"/>
    <property type="evidence" value="ECO:0007669"/>
    <property type="project" value="EnsemblPlants"/>
</dbReference>
<keyword evidence="4" id="KW-0143">Chaperone</keyword>
<keyword evidence="2" id="KW-0547">Nucleotide-binding</keyword>
<evidence type="ECO:0000256" key="2">
    <source>
        <dbReference type="ARBA" id="ARBA00022741"/>
    </source>
</evidence>
<dbReference type="CDD" id="cd00009">
    <property type="entry name" value="AAA"/>
    <property type="match status" value="1"/>
</dbReference>
<dbReference type="InterPro" id="IPR019489">
    <property type="entry name" value="Clp_ATPase_C"/>
</dbReference>
<sequence length="1021" mass="111737">MPATPSSSLINQTSVFDCHKQTHVHGCSRLISPASVSSSTCSLSVFSGSHLSGRRINGFPSSNLVSSFSSSFITSRNGFISGRIRQKRRLRIPVISAIFERFTERAIKAVIFSQREAKALSKDLVFTQHLLLGLIAEEEHNQSPGGFLDSGLTLHVAREAVRGIWHNNDAEGDTSLHGAAVTAHVPFSISTKRVFDSAVEYSKQMGHHFIGPEHLSIALLAADDDGSIQLILRSFFLPPNNILEMVLRPESQKTAIKKLEGSIQDFLWKGLSKGGSKRVGPRSPNVVILLISGTDQSQGGVTKSSSGVNVTQLVDAAISRLKGELAKDGREPSSALQWVPKKSTSKKGLPTKVSQKEKENSALARFCVDLTARASEGFIDPIFGRDSEVERVVEILCRRTKNNPILIGESGVGKTAIAEGLALSIAQADAPFVLLNKQVMSLDIGLLMSGAKERGELEARVTALINEITESVHSLAELGASGGGSKGSGLNFANLLKPSLGRGELQCIASTTIGEYTKQFEKDKALARRFQPVLIEEPSQENAVRMLLSIREKYEAHHNCRFTLEAINAAVYLSARYISDRYLPDKAIDLIDEAGSRARMEAYKTRKELQTSILSKSPDDYWQEIKAIQAMHDMNLANKLNDGEVQSSDTSGNNALESTFSSISDNYEPVVVGPDDIAAVTSLWSGIPVQQLTIDESILLMGLDEQLKKRVVGQDEAVSAISRAVKRSRVGLKDPDRPIAVLLFCGPTGVGKTELTKVLARCYFGSEAAMLRLDMSEYMERHSVSKLIGSPPGYLGYGDGGTLTEAIRRKPFTVVLLDEIEKAHPDVFNIVLQLFEDGHLTDSQGRRVSFKNALIVMTSNIGSTSIVKGRHHSMGGFFSSEDETSSSYAGMKTLVTEELKGYFRPELLNRIDEIVVFQPLQKTQMLEILNLMLQEIKERLMLLRVDLELSESVIDLICQVGYDKAYGARPLRRAVTMIVEDPLSEALLYEDPKPGDTFIIDLDSTGNPFVKNQSNTAFPLV</sequence>
<dbReference type="PANTHER" id="PTHR11638:SF185">
    <property type="entry name" value="ATP-DEPENDENT CLP PROTEASE ATP-BINDING SUBUNIT"/>
    <property type="match status" value="1"/>
</dbReference>
<dbReference type="Pfam" id="PF02861">
    <property type="entry name" value="Clp_N"/>
    <property type="match status" value="1"/>
</dbReference>
<dbReference type="Gene3D" id="3.40.50.300">
    <property type="entry name" value="P-loop containing nucleotide triphosphate hydrolases"/>
    <property type="match status" value="2"/>
</dbReference>
<dbReference type="EnsemblPlants" id="MELO3C013228.2.1">
    <property type="protein sequence ID" value="MELO3C013228.2.1"/>
    <property type="gene ID" value="MELO3C013228.2"/>
</dbReference>
<dbReference type="InterPro" id="IPR003959">
    <property type="entry name" value="ATPase_AAA_core"/>
</dbReference>
<dbReference type="PROSITE" id="PS51903">
    <property type="entry name" value="CLP_R"/>
    <property type="match status" value="1"/>
</dbReference>
<proteinExistence type="predicted"/>
<dbReference type="Gene3D" id="4.10.860.10">
    <property type="entry name" value="UVR domain"/>
    <property type="match status" value="1"/>
</dbReference>
<dbReference type="Gene3D" id="1.10.8.60">
    <property type="match status" value="2"/>
</dbReference>
<dbReference type="SMART" id="SM01086">
    <property type="entry name" value="ClpB_D2-small"/>
    <property type="match status" value="1"/>
</dbReference>
<dbReference type="InterPro" id="IPR028299">
    <property type="entry name" value="ClpA/B_CS2"/>
</dbReference>
<dbReference type="InterPro" id="IPR041546">
    <property type="entry name" value="ClpA/ClpB_AAA_lid"/>
</dbReference>
<name>A0A9I9D5R6_CUCME</name>
<dbReference type="GO" id="GO:0034605">
    <property type="term" value="P:cellular response to heat"/>
    <property type="evidence" value="ECO:0007669"/>
    <property type="project" value="TreeGrafter"/>
</dbReference>
<dbReference type="PANTHER" id="PTHR11638">
    <property type="entry name" value="ATP-DEPENDENT CLP PROTEASE"/>
    <property type="match status" value="1"/>
</dbReference>
<feature type="region of interest" description="Disordered" evidence="6">
    <location>
        <begin position="326"/>
        <end position="356"/>
    </location>
</feature>
<dbReference type="CDD" id="cd19499">
    <property type="entry name" value="RecA-like_ClpB_Hsp104-like"/>
    <property type="match status" value="1"/>
</dbReference>
<keyword evidence="1 5" id="KW-0677">Repeat</keyword>
<dbReference type="InterPro" id="IPR036628">
    <property type="entry name" value="Clp_N_dom_sf"/>
</dbReference>
<evidence type="ECO:0000256" key="3">
    <source>
        <dbReference type="ARBA" id="ARBA00022840"/>
    </source>
</evidence>
<dbReference type="Gene3D" id="1.10.1780.10">
    <property type="entry name" value="Clp, N-terminal domain"/>
    <property type="match status" value="1"/>
</dbReference>
<dbReference type="PRINTS" id="PR00300">
    <property type="entry name" value="CLPPROTEASEA"/>
</dbReference>
<dbReference type="AlphaFoldDB" id="A0A9I9D5R6"/>
<dbReference type="InterPro" id="IPR001270">
    <property type="entry name" value="ClpA/B"/>
</dbReference>
<dbReference type="Pfam" id="PF10431">
    <property type="entry name" value="ClpB_D2-small"/>
    <property type="match status" value="1"/>
</dbReference>
<dbReference type="SUPFAM" id="SSF81923">
    <property type="entry name" value="Double Clp-N motif"/>
    <property type="match status" value="1"/>
</dbReference>
<dbReference type="PROSITE" id="PS00871">
    <property type="entry name" value="CLPAB_2"/>
    <property type="match status" value="1"/>
</dbReference>
<dbReference type="Gramene" id="MELO3C013228.2.1">
    <property type="protein sequence ID" value="MELO3C013228.2.1"/>
    <property type="gene ID" value="MELO3C013228.2"/>
</dbReference>
<keyword evidence="3" id="KW-0067">ATP-binding</keyword>
<dbReference type="InterPro" id="IPR003593">
    <property type="entry name" value="AAA+_ATPase"/>
</dbReference>
<dbReference type="SMART" id="SM00382">
    <property type="entry name" value="AAA"/>
    <property type="match status" value="2"/>
</dbReference>
<dbReference type="FunFam" id="3.40.50.300:FF:000025">
    <property type="entry name" value="ATP-dependent Clp protease subunit"/>
    <property type="match status" value="1"/>
</dbReference>
<evidence type="ECO:0000256" key="5">
    <source>
        <dbReference type="PROSITE-ProRule" id="PRU01251"/>
    </source>
</evidence>
<evidence type="ECO:0000256" key="6">
    <source>
        <dbReference type="SAM" id="MobiDB-lite"/>
    </source>
</evidence>
<protein>
    <recommendedName>
        <fullName evidence="7">Clp R domain-containing protein</fullName>
    </recommendedName>
</protein>
<dbReference type="GO" id="GO:0065003">
    <property type="term" value="P:protein-containing complex assembly"/>
    <property type="evidence" value="ECO:0007669"/>
    <property type="project" value="EnsemblPlants"/>
</dbReference>
<evidence type="ECO:0000313" key="8">
    <source>
        <dbReference type="EnsemblPlants" id="MELO3C013228.2.1"/>
    </source>
</evidence>
<evidence type="ECO:0000256" key="1">
    <source>
        <dbReference type="ARBA" id="ARBA00022737"/>
    </source>
</evidence>
<dbReference type="Pfam" id="PF17871">
    <property type="entry name" value="AAA_lid_9"/>
    <property type="match status" value="1"/>
</dbReference>
<dbReference type="Pfam" id="PF07724">
    <property type="entry name" value="AAA_2"/>
    <property type="match status" value="1"/>
</dbReference>
<evidence type="ECO:0000256" key="4">
    <source>
        <dbReference type="ARBA" id="ARBA00023186"/>
    </source>
</evidence>
<dbReference type="InterPro" id="IPR004176">
    <property type="entry name" value="Clp_R_N"/>
</dbReference>
<dbReference type="SUPFAM" id="SSF52540">
    <property type="entry name" value="P-loop containing nucleoside triphosphate hydrolases"/>
    <property type="match status" value="2"/>
</dbReference>
<feature type="domain" description="Clp R" evidence="7">
    <location>
        <begin position="99"/>
        <end position="252"/>
    </location>
</feature>
<dbReference type="GO" id="GO:0005524">
    <property type="term" value="F:ATP binding"/>
    <property type="evidence" value="ECO:0007669"/>
    <property type="project" value="UniProtKB-KW"/>
</dbReference>
<accession>A0A9I9D5R6</accession>
<dbReference type="InterPro" id="IPR050130">
    <property type="entry name" value="ClpA_ClpB"/>
</dbReference>
<organism evidence="8">
    <name type="scientific">Cucumis melo</name>
    <name type="common">Muskmelon</name>
    <dbReference type="NCBI Taxonomy" id="3656"/>
    <lineage>
        <taxon>Eukaryota</taxon>
        <taxon>Viridiplantae</taxon>
        <taxon>Streptophyta</taxon>
        <taxon>Embryophyta</taxon>
        <taxon>Tracheophyta</taxon>
        <taxon>Spermatophyta</taxon>
        <taxon>Magnoliopsida</taxon>
        <taxon>eudicotyledons</taxon>
        <taxon>Gunneridae</taxon>
        <taxon>Pentapetalae</taxon>
        <taxon>rosids</taxon>
        <taxon>fabids</taxon>
        <taxon>Cucurbitales</taxon>
        <taxon>Cucurbitaceae</taxon>
        <taxon>Benincaseae</taxon>
        <taxon>Cucumis</taxon>
    </lineage>
</organism>
<reference evidence="8" key="1">
    <citation type="submission" date="2023-03" db="UniProtKB">
        <authorList>
            <consortium name="EnsemblPlants"/>
        </authorList>
    </citation>
    <scope>IDENTIFICATION</scope>
</reference>